<keyword evidence="1" id="KW-0175">Coiled coil</keyword>
<evidence type="ECO:0000313" key="3">
    <source>
        <dbReference type="EMBL" id="CAD8128533.1"/>
    </source>
</evidence>
<dbReference type="EMBL" id="CAJJDN010000190">
    <property type="protein sequence ID" value="CAD8128533.1"/>
    <property type="molecule type" value="Genomic_DNA"/>
</dbReference>
<reference evidence="3" key="1">
    <citation type="submission" date="2021-01" db="EMBL/GenBank/DDBJ databases">
        <authorList>
            <consortium name="Genoscope - CEA"/>
            <person name="William W."/>
        </authorList>
    </citation>
    <scope>NUCLEOTIDE SEQUENCE</scope>
</reference>
<sequence length="591" mass="70616">MLNQFTTPSKIPQPSPLPYNQEQYLNVLLHERLIQQQQNYGTPQIITPPSQQTTSTQINSPNSNQLKHQKYSVIQQINSHDMQNQYSQIMQYYKELDINMQQQKQENYLKYNQIIQKIDNIQQIMVQNINQLNLNQYNEYQQLIQQLQQQRLDNQKRYEELFQNLESHQVQNNYDNQFQSRELLQHQIIKQQNQPITNNINQVTSQQHTYQTYASKPISFEQKLFPQKQQHHSQDQINYTQIHSRSNKQSSPQIQISINNLSQDNNTFAINQLTPFFQYSPLKQNHSQNEKQLNHSPSNKQLIHNQVQNNIIKEIKSTREQISPSVYGNSPKNIIRDNSNQHQKKQIFEKPVFKQINKKPFFLQNPQIKNFDHQIPQQQNYIQQQQQQYYQVQQSSDESIIIDEQKNSLLQQLKTEYETNSSTSNTSYQLIAQQLQLIYCVYCDQYISHLLSDQHLQVCNSQRPQRRQNESYLDKYIIYRGNDLLIETLEAKNKSICQEILNIKLMMQLAQLQKFAIQEQIQLKEFCQIAILILDRLLQNPNSSQVIQYYQQIQQIFKVIYVAPQIFFKQQAKLLQKCLDRIKELYQLFKK</sequence>
<accession>A0A8S1RME7</accession>
<evidence type="ECO:0000256" key="2">
    <source>
        <dbReference type="SAM" id="MobiDB-lite"/>
    </source>
</evidence>
<evidence type="ECO:0000313" key="4">
    <source>
        <dbReference type="Proteomes" id="UP000692954"/>
    </source>
</evidence>
<organism evidence="3 4">
    <name type="scientific">Paramecium sonneborni</name>
    <dbReference type="NCBI Taxonomy" id="65129"/>
    <lineage>
        <taxon>Eukaryota</taxon>
        <taxon>Sar</taxon>
        <taxon>Alveolata</taxon>
        <taxon>Ciliophora</taxon>
        <taxon>Intramacronucleata</taxon>
        <taxon>Oligohymenophorea</taxon>
        <taxon>Peniculida</taxon>
        <taxon>Parameciidae</taxon>
        <taxon>Paramecium</taxon>
    </lineage>
</organism>
<gene>
    <name evidence="3" type="ORF">PSON_ATCC_30995.1.T1900035</name>
</gene>
<feature type="region of interest" description="Disordered" evidence="2">
    <location>
        <begin position="42"/>
        <end position="64"/>
    </location>
</feature>
<proteinExistence type="predicted"/>
<evidence type="ECO:0000256" key="1">
    <source>
        <dbReference type="SAM" id="Coils"/>
    </source>
</evidence>
<name>A0A8S1RME7_9CILI</name>
<feature type="region of interest" description="Disordered" evidence="2">
    <location>
        <begin position="227"/>
        <end position="252"/>
    </location>
</feature>
<dbReference type="AlphaFoldDB" id="A0A8S1RME7"/>
<feature type="compositionally biased region" description="Polar residues" evidence="2">
    <location>
        <begin position="235"/>
        <end position="252"/>
    </location>
</feature>
<dbReference type="Proteomes" id="UP000692954">
    <property type="component" value="Unassembled WGS sequence"/>
</dbReference>
<comment type="caution">
    <text evidence="3">The sequence shown here is derived from an EMBL/GenBank/DDBJ whole genome shotgun (WGS) entry which is preliminary data.</text>
</comment>
<feature type="region of interest" description="Disordered" evidence="2">
    <location>
        <begin position="320"/>
        <end position="341"/>
    </location>
</feature>
<feature type="coiled-coil region" evidence="1">
    <location>
        <begin position="130"/>
        <end position="164"/>
    </location>
</feature>
<protein>
    <submittedName>
        <fullName evidence="3">Uncharacterized protein</fullName>
    </submittedName>
</protein>
<keyword evidence="4" id="KW-1185">Reference proteome</keyword>